<evidence type="ECO:0000313" key="4">
    <source>
        <dbReference type="Proteomes" id="UP000627781"/>
    </source>
</evidence>
<gene>
    <name evidence="3" type="ORF">H9661_05020</name>
</gene>
<evidence type="ECO:0000256" key="1">
    <source>
        <dbReference type="SAM" id="Phobius"/>
    </source>
</evidence>
<feature type="transmembrane region" description="Helical" evidence="1">
    <location>
        <begin position="7"/>
        <end position="27"/>
    </location>
</feature>
<keyword evidence="1" id="KW-0472">Membrane</keyword>
<organism evidence="3 4">
    <name type="scientific">Clostridium cibarium</name>
    <dbReference type="NCBI Taxonomy" id="2762247"/>
    <lineage>
        <taxon>Bacteria</taxon>
        <taxon>Bacillati</taxon>
        <taxon>Bacillota</taxon>
        <taxon>Clostridia</taxon>
        <taxon>Eubacteriales</taxon>
        <taxon>Clostridiaceae</taxon>
        <taxon>Clostridium</taxon>
    </lineage>
</organism>
<protein>
    <submittedName>
        <fullName evidence="3">TIM44-like domain-containing protein</fullName>
    </submittedName>
</protein>
<dbReference type="Pfam" id="PF04280">
    <property type="entry name" value="Tim44"/>
    <property type="match status" value="1"/>
</dbReference>
<proteinExistence type="predicted"/>
<dbReference type="Proteomes" id="UP000627781">
    <property type="component" value="Unassembled WGS sequence"/>
</dbReference>
<feature type="domain" description="Tim44-like" evidence="2">
    <location>
        <begin position="88"/>
        <end position="228"/>
    </location>
</feature>
<keyword evidence="4" id="KW-1185">Reference proteome</keyword>
<evidence type="ECO:0000313" key="3">
    <source>
        <dbReference type="EMBL" id="MBD7910717.1"/>
    </source>
</evidence>
<dbReference type="InterPro" id="IPR032710">
    <property type="entry name" value="NTF2-like_dom_sf"/>
</dbReference>
<dbReference type="SMART" id="SM00978">
    <property type="entry name" value="Tim44"/>
    <property type="match status" value="1"/>
</dbReference>
<name>A0ABR8PRC9_9CLOT</name>
<feature type="transmembrane region" description="Helical" evidence="1">
    <location>
        <begin position="57"/>
        <end position="77"/>
    </location>
</feature>
<keyword evidence="1" id="KW-0812">Transmembrane</keyword>
<accession>A0ABR8PRC9</accession>
<dbReference type="SUPFAM" id="SSF54427">
    <property type="entry name" value="NTF2-like"/>
    <property type="match status" value="1"/>
</dbReference>
<reference evidence="3 4" key="1">
    <citation type="submission" date="2020-08" db="EMBL/GenBank/DDBJ databases">
        <title>A Genomic Blueprint of the Chicken Gut Microbiome.</title>
        <authorList>
            <person name="Gilroy R."/>
            <person name="Ravi A."/>
            <person name="Getino M."/>
            <person name="Pursley I."/>
            <person name="Horton D.L."/>
            <person name="Alikhan N.-F."/>
            <person name="Baker D."/>
            <person name="Gharbi K."/>
            <person name="Hall N."/>
            <person name="Watson M."/>
            <person name="Adriaenssens E.M."/>
            <person name="Foster-Nyarko E."/>
            <person name="Jarju S."/>
            <person name="Secka A."/>
            <person name="Antonio M."/>
            <person name="Oren A."/>
            <person name="Chaudhuri R."/>
            <person name="La Ragione R.M."/>
            <person name="Hildebrand F."/>
            <person name="Pallen M.J."/>
        </authorList>
    </citation>
    <scope>NUCLEOTIDE SEQUENCE [LARGE SCALE GENOMIC DNA]</scope>
    <source>
        <strain evidence="3 4">Sa3CVN1</strain>
    </source>
</reference>
<dbReference type="Gene3D" id="3.10.450.240">
    <property type="match status" value="1"/>
</dbReference>
<sequence>MKVKKKLKFLFPLLFCILLQLSIIYFFRIDNSILSRSFQKVDEEQNNWSEDSNIGNLISWTIIIFLAGGELVIYKACIDNDIEEKVKLIEDSEEYFCDWNYVDIEDRTEEIFYKIQEAWTKRNIDIAKDYISESIYNEYKKEIDYMKKEHSINILSKIRLITTRSVGMIKYNYKKDYMWFYIEASMIDYKISDITGEIVEGDTNRKRIFEYWKVALVGEEWVLDERLLKEEVDQRKFLSMVSQN</sequence>
<dbReference type="InterPro" id="IPR007379">
    <property type="entry name" value="Tim44-like_dom"/>
</dbReference>
<dbReference type="RefSeq" id="WP_191767855.1">
    <property type="nucleotide sequence ID" value="NZ_JACSRA010000006.1"/>
</dbReference>
<evidence type="ECO:0000259" key="2">
    <source>
        <dbReference type="SMART" id="SM00978"/>
    </source>
</evidence>
<keyword evidence="1" id="KW-1133">Transmembrane helix</keyword>
<dbReference type="EMBL" id="JACSRA010000006">
    <property type="protein sequence ID" value="MBD7910717.1"/>
    <property type="molecule type" value="Genomic_DNA"/>
</dbReference>
<comment type="caution">
    <text evidence="3">The sequence shown here is derived from an EMBL/GenBank/DDBJ whole genome shotgun (WGS) entry which is preliminary data.</text>
</comment>